<dbReference type="GO" id="GO:0035657">
    <property type="term" value="C:eRF1 methyltransferase complex"/>
    <property type="evidence" value="ECO:0007669"/>
    <property type="project" value="TreeGrafter"/>
</dbReference>
<dbReference type="EMBL" id="CP158374">
    <property type="protein sequence ID" value="XBX83367.1"/>
    <property type="molecule type" value="Genomic_DNA"/>
</dbReference>
<dbReference type="SUPFAM" id="SSF53335">
    <property type="entry name" value="S-adenosyl-L-methionine-dependent methyltransferases"/>
    <property type="match status" value="1"/>
</dbReference>
<dbReference type="Pfam" id="PF23186">
    <property type="entry name" value="DUF7059"/>
    <property type="match status" value="1"/>
</dbReference>
<dbReference type="InterPro" id="IPR055487">
    <property type="entry name" value="DUF7059"/>
</dbReference>
<keyword evidence="3" id="KW-0808">Transferase</keyword>
<dbReference type="AlphaFoldDB" id="A0AAU7W9F7"/>
<gene>
    <name evidence="7" type="ORF">ABIQ69_05480</name>
</gene>
<dbReference type="PROSITE" id="PS00092">
    <property type="entry name" value="N6_MTASE"/>
    <property type="match status" value="1"/>
</dbReference>
<dbReference type="InterPro" id="IPR029063">
    <property type="entry name" value="SAM-dependent_MTases_sf"/>
</dbReference>
<organism evidence="7">
    <name type="scientific">Agromyces sp. G08B096</name>
    <dbReference type="NCBI Taxonomy" id="3156399"/>
    <lineage>
        <taxon>Bacteria</taxon>
        <taxon>Bacillati</taxon>
        <taxon>Actinomycetota</taxon>
        <taxon>Actinomycetes</taxon>
        <taxon>Micrococcales</taxon>
        <taxon>Microbacteriaceae</taxon>
        <taxon>Agromyces</taxon>
    </lineage>
</organism>
<dbReference type="GO" id="GO:0003676">
    <property type="term" value="F:nucleic acid binding"/>
    <property type="evidence" value="ECO:0007669"/>
    <property type="project" value="InterPro"/>
</dbReference>
<dbReference type="GO" id="GO:0008170">
    <property type="term" value="F:N-methyltransferase activity"/>
    <property type="evidence" value="ECO:0007669"/>
    <property type="project" value="UniProtKB-ARBA"/>
</dbReference>
<name>A0AAU7W9F7_9MICO</name>
<proteinExistence type="inferred from homology"/>
<feature type="domain" description="DUF7059" evidence="6">
    <location>
        <begin position="38"/>
        <end position="128"/>
    </location>
</feature>
<evidence type="ECO:0000256" key="4">
    <source>
        <dbReference type="ARBA" id="ARBA00022691"/>
    </source>
</evidence>
<evidence type="ECO:0000256" key="3">
    <source>
        <dbReference type="ARBA" id="ARBA00022679"/>
    </source>
</evidence>
<dbReference type="GO" id="GO:0032259">
    <property type="term" value="P:methylation"/>
    <property type="evidence" value="ECO:0007669"/>
    <property type="project" value="UniProtKB-KW"/>
</dbReference>
<evidence type="ECO:0000259" key="6">
    <source>
        <dbReference type="Pfam" id="PF23186"/>
    </source>
</evidence>
<dbReference type="InterPro" id="IPR052190">
    <property type="entry name" value="Euk-Arch_PrmC-MTase"/>
</dbReference>
<accession>A0AAU7W9F7</accession>
<dbReference type="RefSeq" id="WP_350349370.1">
    <property type="nucleotide sequence ID" value="NZ_CP158374.1"/>
</dbReference>
<dbReference type="Pfam" id="PF05175">
    <property type="entry name" value="MTS"/>
    <property type="match status" value="1"/>
</dbReference>
<evidence type="ECO:0000256" key="2">
    <source>
        <dbReference type="ARBA" id="ARBA00022603"/>
    </source>
</evidence>
<comment type="similarity">
    <text evidence="1">Belongs to the eukaryotic/archaeal PrmC-related family.</text>
</comment>
<protein>
    <submittedName>
        <fullName evidence="7">Methyltransferase</fullName>
    </submittedName>
</protein>
<sequence length="545" mass="57511">MVRDESTTSDRFPRRWRSDEPAAETIELVDRLRADLEAAAYTVAGVETLWDGTGEIGATHPGDALRRGHRVPAMRALDAASGSQPALVALVRAFLLGLPQPARELHAALPALGLAGAVELGLVEVDAAGGDELARPLVDLRPYSFADAAGEGEWWIASDPGELARGDALPEDHVLGVGGATTTLSGLLVQTPAGRTLDLGTGSGIQALHAARFSDRVVATDVSERALAFARFTARLNGVTSIEFRAGSLYEPVAGERFDRIVSNPPFVITPRRAGVPSYEYRDGGLVGDALVRAVLTGAVEHLRPGGVAQFLANWEVPTGAADGAGLERVEGWLRDAGAEYWIVERELLDPSEYAETWIRDGGTRPGTGEFEALHAAWLDDFAERGVARVGFGYVLLRRPPDGAAPRMRRAERLHGPAAANPGGLGAHLSAVLEASDLVDPLDDAELRRLVVGVAPDVTEERHHWPGAEAPTAILLRQGGGFGRTIDAGTALVALVGAADGELPLGLLSDAIADLLEADGIALWSELAPQVRALVHAGMLRPVAR</sequence>
<reference evidence="7" key="1">
    <citation type="submission" date="2024-05" db="EMBL/GenBank/DDBJ databases">
        <authorList>
            <person name="Yu L."/>
        </authorList>
    </citation>
    <scope>NUCLEOTIDE SEQUENCE</scope>
    <source>
        <strain evidence="7">G08B096</strain>
    </source>
</reference>
<dbReference type="CDD" id="cd02440">
    <property type="entry name" value="AdoMet_MTases"/>
    <property type="match status" value="1"/>
</dbReference>
<dbReference type="GO" id="GO:0008276">
    <property type="term" value="F:protein methyltransferase activity"/>
    <property type="evidence" value="ECO:0007669"/>
    <property type="project" value="TreeGrafter"/>
</dbReference>
<keyword evidence="4" id="KW-0949">S-adenosyl-L-methionine</keyword>
<dbReference type="PANTHER" id="PTHR45875">
    <property type="entry name" value="METHYLTRANSFERASE N6AMT1"/>
    <property type="match status" value="1"/>
</dbReference>
<dbReference type="Gene3D" id="3.40.50.150">
    <property type="entry name" value="Vaccinia Virus protein VP39"/>
    <property type="match status" value="1"/>
</dbReference>
<dbReference type="GO" id="GO:0008757">
    <property type="term" value="F:S-adenosylmethionine-dependent methyltransferase activity"/>
    <property type="evidence" value="ECO:0007669"/>
    <property type="project" value="TreeGrafter"/>
</dbReference>
<dbReference type="PANTHER" id="PTHR45875:SF1">
    <property type="entry name" value="METHYLTRANSFERASE N6AMT1"/>
    <property type="match status" value="1"/>
</dbReference>
<keyword evidence="2 7" id="KW-0489">Methyltransferase</keyword>
<evidence type="ECO:0000256" key="1">
    <source>
        <dbReference type="ARBA" id="ARBA00006149"/>
    </source>
</evidence>
<evidence type="ECO:0000313" key="7">
    <source>
        <dbReference type="EMBL" id="XBX83367.1"/>
    </source>
</evidence>
<dbReference type="InterPro" id="IPR002052">
    <property type="entry name" value="DNA_methylase_N6_adenine_CS"/>
</dbReference>
<feature type="domain" description="Methyltransferase small" evidence="5">
    <location>
        <begin position="181"/>
        <end position="318"/>
    </location>
</feature>
<evidence type="ECO:0000259" key="5">
    <source>
        <dbReference type="Pfam" id="PF05175"/>
    </source>
</evidence>
<dbReference type="InterPro" id="IPR007848">
    <property type="entry name" value="Small_mtfrase_dom"/>
</dbReference>